<evidence type="ECO:0000313" key="3">
    <source>
        <dbReference type="EMBL" id="KAK7938299.1"/>
    </source>
</evidence>
<dbReference type="GO" id="GO:0000776">
    <property type="term" value="C:kinetochore"/>
    <property type="evidence" value="ECO:0007669"/>
    <property type="project" value="InterPro"/>
</dbReference>
<dbReference type="InterPro" id="IPR029092">
    <property type="entry name" value="Zwint-1"/>
</dbReference>
<organism evidence="3 4">
    <name type="scientific">Mugilogobius chulae</name>
    <name type="common">yellowstripe goby</name>
    <dbReference type="NCBI Taxonomy" id="88201"/>
    <lineage>
        <taxon>Eukaryota</taxon>
        <taxon>Metazoa</taxon>
        <taxon>Chordata</taxon>
        <taxon>Craniata</taxon>
        <taxon>Vertebrata</taxon>
        <taxon>Euteleostomi</taxon>
        <taxon>Actinopterygii</taxon>
        <taxon>Neopterygii</taxon>
        <taxon>Teleostei</taxon>
        <taxon>Neoteleostei</taxon>
        <taxon>Acanthomorphata</taxon>
        <taxon>Gobiaria</taxon>
        <taxon>Gobiiformes</taxon>
        <taxon>Gobioidei</taxon>
        <taxon>Gobiidae</taxon>
        <taxon>Gobionellinae</taxon>
        <taxon>Mugilogobius</taxon>
    </lineage>
</organism>
<feature type="compositionally biased region" description="Basic and acidic residues" evidence="2">
    <location>
        <begin position="187"/>
        <end position="196"/>
    </location>
</feature>
<sequence>MAAAKVRALLQSCDPQLLDVCGDSDHTDAADASRMVLFLMDSRRVQKVLWRQLFVLHSMVSLMEELKSARQLLTQPSPAPPDGGARSRWKTLKLQYKTSLEETENLLRTQLQKIQQIHEKRQRLSQLLQSLHKQDAHSHTLQDALLTAHNALQRSEEQLQQLRAQAEVTAGHMIDWERIRDERLLPPRLEEKKLKPAADALAHQASTP</sequence>
<dbReference type="PANTHER" id="PTHR31504:SF1">
    <property type="entry name" value="ZW10 INTERACTOR"/>
    <property type="match status" value="1"/>
</dbReference>
<name>A0AAW0PUR2_9GOBI</name>
<proteinExistence type="predicted"/>
<feature type="coiled-coil region" evidence="1">
    <location>
        <begin position="100"/>
        <end position="172"/>
    </location>
</feature>
<dbReference type="PANTHER" id="PTHR31504">
    <property type="entry name" value="ZW10 INTERACTOR ZWINT"/>
    <property type="match status" value="1"/>
</dbReference>
<gene>
    <name evidence="3" type="ORF">WMY93_001625</name>
</gene>
<feature type="region of interest" description="Disordered" evidence="2">
    <location>
        <begin position="187"/>
        <end position="208"/>
    </location>
</feature>
<dbReference type="AlphaFoldDB" id="A0AAW0PUR2"/>
<evidence type="ECO:0000256" key="2">
    <source>
        <dbReference type="SAM" id="MobiDB-lite"/>
    </source>
</evidence>
<evidence type="ECO:0000256" key="1">
    <source>
        <dbReference type="SAM" id="Coils"/>
    </source>
</evidence>
<evidence type="ECO:0000313" key="4">
    <source>
        <dbReference type="Proteomes" id="UP001460270"/>
    </source>
</evidence>
<accession>A0AAW0PUR2</accession>
<comment type="caution">
    <text evidence="3">The sequence shown here is derived from an EMBL/GenBank/DDBJ whole genome shotgun (WGS) entry which is preliminary data.</text>
</comment>
<dbReference type="Proteomes" id="UP001460270">
    <property type="component" value="Unassembled WGS sequence"/>
</dbReference>
<reference evidence="4" key="1">
    <citation type="submission" date="2024-04" db="EMBL/GenBank/DDBJ databases">
        <title>Salinicola lusitanus LLJ914,a marine bacterium isolated from the Okinawa Trough.</title>
        <authorList>
            <person name="Li J."/>
        </authorList>
    </citation>
    <scope>NUCLEOTIDE SEQUENCE [LARGE SCALE GENOMIC DNA]</scope>
</reference>
<dbReference type="EMBL" id="JBBPFD010000002">
    <property type="protein sequence ID" value="KAK7938299.1"/>
    <property type="molecule type" value="Genomic_DNA"/>
</dbReference>
<protein>
    <submittedName>
        <fullName evidence="3">Uncharacterized protein</fullName>
    </submittedName>
</protein>
<keyword evidence="4" id="KW-1185">Reference proteome</keyword>
<keyword evidence="1" id="KW-0175">Coiled coil</keyword>